<keyword evidence="2" id="KW-0999">Mitochondrion inner membrane</keyword>
<evidence type="ECO:0000256" key="8">
    <source>
        <dbReference type="SAM" id="Coils"/>
    </source>
</evidence>
<evidence type="ECO:0000256" key="1">
    <source>
        <dbReference type="ARBA" id="ARBA00022707"/>
    </source>
</evidence>
<dbReference type="PANTHER" id="PTHR21588:SF18">
    <property type="entry name" value="MICOS COMPLEX SUBUNIT MIC19"/>
    <property type="match status" value="1"/>
</dbReference>
<evidence type="ECO:0000256" key="6">
    <source>
        <dbReference type="ARBA" id="ARBA00023288"/>
    </source>
</evidence>
<dbReference type="AlphaFoldDB" id="H2ZWP3"/>
<comment type="subcellular location">
    <subcellularLocation>
        <location evidence="7">Mitochondrion inner membrane</location>
        <topology evidence="7">Lipid-anchor</topology>
    </subcellularLocation>
</comment>
<keyword evidence="3" id="KW-0496">Mitochondrion</keyword>
<dbReference type="InterPro" id="IPR007964">
    <property type="entry name" value="MIC19/MIC25"/>
</dbReference>
<dbReference type="FunCoup" id="H2ZWP3">
    <property type="interactions" value="529"/>
</dbReference>
<dbReference type="EMBL" id="AFYH01150116">
    <property type="status" value="NOT_ANNOTATED_CDS"/>
    <property type="molecule type" value="Genomic_DNA"/>
</dbReference>
<dbReference type="EMBL" id="AFYH01150115">
    <property type="status" value="NOT_ANNOTATED_CDS"/>
    <property type="molecule type" value="Genomic_DNA"/>
</dbReference>
<evidence type="ECO:0000256" key="3">
    <source>
        <dbReference type="ARBA" id="ARBA00023128"/>
    </source>
</evidence>
<dbReference type="EMBL" id="AFYH01150118">
    <property type="status" value="NOT_ANNOTATED_CDS"/>
    <property type="molecule type" value="Genomic_DNA"/>
</dbReference>
<dbReference type="Ensembl" id="ENSLACT00000001827.1">
    <property type="protein sequence ID" value="ENSLACP00000001814.1"/>
    <property type="gene ID" value="ENSLACG00000001619.1"/>
</dbReference>
<keyword evidence="10" id="KW-1185">Reference proteome</keyword>
<dbReference type="EMBL" id="AFYH01150120">
    <property type="status" value="NOT_ANNOTATED_CDS"/>
    <property type="molecule type" value="Genomic_DNA"/>
</dbReference>
<dbReference type="OMA" id="MGNSETR"/>
<reference evidence="9" key="2">
    <citation type="submission" date="2025-08" db="UniProtKB">
        <authorList>
            <consortium name="Ensembl"/>
        </authorList>
    </citation>
    <scope>IDENTIFICATION</scope>
</reference>
<dbReference type="Bgee" id="ENSLACG00000001619">
    <property type="expression patterns" value="Expressed in chordate pharynx and 6 other cell types or tissues"/>
</dbReference>
<dbReference type="GO" id="GO:0061617">
    <property type="term" value="C:MICOS complex"/>
    <property type="evidence" value="ECO:0007669"/>
    <property type="project" value="InterPro"/>
</dbReference>
<feature type="coiled-coil region" evidence="8">
    <location>
        <begin position="13"/>
        <end position="50"/>
    </location>
</feature>
<keyword evidence="1" id="KW-0519">Myristate</keyword>
<dbReference type="InterPro" id="IPR052632">
    <property type="entry name" value="MICOS_subunit_Mic19"/>
</dbReference>
<gene>
    <name evidence="9" type="primary">CHCHD3</name>
</gene>
<dbReference type="GeneTree" id="ENSGT00390000000903"/>
<dbReference type="EMBL" id="AFYH01150112">
    <property type="status" value="NOT_ANNOTATED_CDS"/>
    <property type="molecule type" value="Genomic_DNA"/>
</dbReference>
<dbReference type="Pfam" id="PF05300">
    <property type="entry name" value="MIC19_MIC25"/>
    <property type="match status" value="1"/>
</dbReference>
<proteinExistence type="predicted"/>
<reference evidence="10" key="1">
    <citation type="submission" date="2011-08" db="EMBL/GenBank/DDBJ databases">
        <title>The draft genome of Latimeria chalumnae.</title>
        <authorList>
            <person name="Di Palma F."/>
            <person name="Alfoldi J."/>
            <person name="Johnson J."/>
            <person name="Berlin A."/>
            <person name="Gnerre S."/>
            <person name="Jaffe D."/>
            <person name="MacCallum I."/>
            <person name="Young S."/>
            <person name="Walker B.J."/>
            <person name="Lander E."/>
            <person name="Lindblad-Toh K."/>
        </authorList>
    </citation>
    <scope>NUCLEOTIDE SEQUENCE [LARGE SCALE GENOMIC DNA]</scope>
    <source>
        <strain evidence="10">Wild caught</strain>
    </source>
</reference>
<keyword evidence="4" id="KW-0472">Membrane</keyword>
<keyword evidence="8" id="KW-0175">Coiled coil</keyword>
<dbReference type="EMBL" id="AFYH01150119">
    <property type="status" value="NOT_ANNOTATED_CDS"/>
    <property type="molecule type" value="Genomic_DNA"/>
</dbReference>
<dbReference type="HOGENOM" id="CLU_149035_0_0_1"/>
<dbReference type="STRING" id="7897.ENSLACP00000001814"/>
<evidence type="ECO:0000256" key="7">
    <source>
        <dbReference type="ARBA" id="ARBA00034476"/>
    </source>
</evidence>
<keyword evidence="6" id="KW-0449">Lipoprotein</keyword>
<dbReference type="EMBL" id="AFYH01150121">
    <property type="status" value="NOT_ANNOTATED_CDS"/>
    <property type="molecule type" value="Genomic_DNA"/>
</dbReference>
<reference evidence="9" key="3">
    <citation type="submission" date="2025-09" db="UniProtKB">
        <authorList>
            <consortium name="Ensembl"/>
        </authorList>
    </citation>
    <scope>IDENTIFICATION</scope>
</reference>
<evidence type="ECO:0000313" key="9">
    <source>
        <dbReference type="Ensembl" id="ENSLACP00000001814.1"/>
    </source>
</evidence>
<dbReference type="Proteomes" id="UP000008672">
    <property type="component" value="Unassembled WGS sequence"/>
</dbReference>
<name>H2ZWP3_LATCH</name>
<dbReference type="InParanoid" id="H2ZWP3"/>
<dbReference type="eggNOG" id="KOG4083">
    <property type="taxonomic scope" value="Eukaryota"/>
</dbReference>
<sequence>MEQERAAANDQLSRAIIRERASAEEERRNAQRLAKQLEEKEGDLKKQEAYYKEQVGRLEERSAQFYKVTTEEYQKAVSEVKAKFKQYKSHPFCADLQGEVLRCYQANPYQTLSCSVLARQYLQCVNNAKQSSLRKGG</sequence>
<keyword evidence="5" id="KW-1015">Disulfide bond</keyword>
<dbReference type="EMBL" id="AFYH01150114">
    <property type="status" value="NOT_ANNOTATED_CDS"/>
    <property type="molecule type" value="Genomic_DNA"/>
</dbReference>
<evidence type="ECO:0000256" key="4">
    <source>
        <dbReference type="ARBA" id="ARBA00023136"/>
    </source>
</evidence>
<evidence type="ECO:0000256" key="5">
    <source>
        <dbReference type="ARBA" id="ARBA00023157"/>
    </source>
</evidence>
<evidence type="ECO:0000256" key="2">
    <source>
        <dbReference type="ARBA" id="ARBA00022792"/>
    </source>
</evidence>
<dbReference type="EMBL" id="AFYH01150117">
    <property type="status" value="NOT_ANNOTATED_CDS"/>
    <property type="molecule type" value="Genomic_DNA"/>
</dbReference>
<dbReference type="EMBL" id="AFYH01150113">
    <property type="status" value="NOT_ANNOTATED_CDS"/>
    <property type="molecule type" value="Genomic_DNA"/>
</dbReference>
<evidence type="ECO:0000313" key="10">
    <source>
        <dbReference type="Proteomes" id="UP000008672"/>
    </source>
</evidence>
<accession>H2ZWP3</accession>
<dbReference type="PANTHER" id="PTHR21588">
    <property type="entry name" value="COILED-COIL-HELIX-COILED-COIL-HELIX DOMAIN CONTAINING 6"/>
    <property type="match status" value="1"/>
</dbReference>
<dbReference type="GO" id="GO:0007007">
    <property type="term" value="P:inner mitochondrial membrane organization"/>
    <property type="evidence" value="ECO:0007669"/>
    <property type="project" value="TreeGrafter"/>
</dbReference>
<organism evidence="9 10">
    <name type="scientific">Latimeria chalumnae</name>
    <name type="common">Coelacanth</name>
    <dbReference type="NCBI Taxonomy" id="7897"/>
    <lineage>
        <taxon>Eukaryota</taxon>
        <taxon>Metazoa</taxon>
        <taxon>Chordata</taxon>
        <taxon>Craniata</taxon>
        <taxon>Vertebrata</taxon>
        <taxon>Euteleostomi</taxon>
        <taxon>Coelacanthiformes</taxon>
        <taxon>Coelacanthidae</taxon>
        <taxon>Latimeria</taxon>
    </lineage>
</organism>
<protein>
    <submittedName>
        <fullName evidence="9">Coiled-coil-helix-coiled-coil-helix domain containing 3</fullName>
    </submittedName>
</protein>